<dbReference type="RefSeq" id="WP_025640508.1">
    <property type="nucleotide sequence ID" value="NZ_LT669839.1"/>
</dbReference>
<dbReference type="SUPFAM" id="SSF52540">
    <property type="entry name" value="P-loop containing nucleoside triphosphate hydrolases"/>
    <property type="match status" value="1"/>
</dbReference>
<dbReference type="AlphaFoldDB" id="A0A1M4PKY5"/>
<reference evidence="3 4" key="1">
    <citation type="submission" date="2016-11" db="EMBL/GenBank/DDBJ databases">
        <authorList>
            <person name="Manzoor S."/>
        </authorList>
    </citation>
    <scope>NUCLEOTIDE SEQUENCE [LARGE SCALE GENOMIC DNA]</scope>
    <source>
        <strain evidence="3">Clostridium ultunense strain Esp</strain>
    </source>
</reference>
<dbReference type="PANTHER" id="PTHR13748:SF62">
    <property type="entry name" value="COBW DOMAIN-CONTAINING PROTEIN"/>
    <property type="match status" value="1"/>
</dbReference>
<proteinExistence type="predicted"/>
<feature type="domain" description="CobW/HypB/UreG nucleotide-binding" evidence="1">
    <location>
        <begin position="8"/>
        <end position="182"/>
    </location>
</feature>
<dbReference type="EMBL" id="LT669839">
    <property type="protein sequence ID" value="SHD76131.1"/>
    <property type="molecule type" value="Genomic_DNA"/>
</dbReference>
<dbReference type="OrthoDB" id="9808822at2"/>
<sequence length="310" mass="34973">MANKTKLYLLTGFLGAGKTTFLTNVLKNLTGKKVAVIMNEFGKVGIDGTIIEKEGMELVEINRGSIFCSCLQLSFVSALVEMADRDMEYVFVESSGLADPSNIGEFLEAVKAAKGDVYDYSGAICIVDGVNFLDQIEDIETVERQLKFCHLAILSKVDLIDESKLNKIKEKIKEINPKVDIVESINGEIDYDFLEKDLLEEDWLGVEDTTNTPENRPKTLILTYEGKLTKDELSQFIDSIKDDCYRVKGFFQLEDGWNQVDVVGKRIDYKLTDKGEKNSQLVIISKIGPKIIRPIFKTWEEIVGKKMILR</sequence>
<dbReference type="InterPro" id="IPR011629">
    <property type="entry name" value="CobW-like_C"/>
</dbReference>
<evidence type="ECO:0000313" key="3">
    <source>
        <dbReference type="EMBL" id="SHD76131.1"/>
    </source>
</evidence>
<evidence type="ECO:0000259" key="2">
    <source>
        <dbReference type="Pfam" id="PF07683"/>
    </source>
</evidence>
<feature type="domain" description="CobW C-terminal" evidence="2">
    <location>
        <begin position="220"/>
        <end position="286"/>
    </location>
</feature>
<dbReference type="PANTHER" id="PTHR13748">
    <property type="entry name" value="COBW-RELATED"/>
    <property type="match status" value="1"/>
</dbReference>
<gene>
    <name evidence="3" type="ORF">CUESP1_0750</name>
</gene>
<name>A0A1M4PKY5_9FIRM</name>
<organism evidence="3 4">
    <name type="scientific">[Clostridium] ultunense Esp</name>
    <dbReference type="NCBI Taxonomy" id="1288971"/>
    <lineage>
        <taxon>Bacteria</taxon>
        <taxon>Bacillati</taxon>
        <taxon>Bacillota</taxon>
        <taxon>Tissierellia</taxon>
        <taxon>Tissierellales</taxon>
        <taxon>Tepidimicrobiaceae</taxon>
        <taxon>Schnuerera</taxon>
    </lineage>
</organism>
<dbReference type="InterPro" id="IPR027417">
    <property type="entry name" value="P-loop_NTPase"/>
</dbReference>
<dbReference type="GO" id="GO:0005737">
    <property type="term" value="C:cytoplasm"/>
    <property type="evidence" value="ECO:0007669"/>
    <property type="project" value="TreeGrafter"/>
</dbReference>
<dbReference type="Pfam" id="PF02492">
    <property type="entry name" value="cobW"/>
    <property type="match status" value="1"/>
</dbReference>
<evidence type="ECO:0000313" key="4">
    <source>
        <dbReference type="Proteomes" id="UP000245423"/>
    </source>
</evidence>
<dbReference type="Proteomes" id="UP000245423">
    <property type="component" value="Chromosome 1"/>
</dbReference>
<dbReference type="SUPFAM" id="SSF90002">
    <property type="entry name" value="Hypothetical protein YjiA, C-terminal domain"/>
    <property type="match status" value="1"/>
</dbReference>
<accession>A0A1M4PKY5</accession>
<protein>
    <submittedName>
        <fullName evidence="3">CobW/P47K family protein</fullName>
    </submittedName>
</protein>
<dbReference type="InterPro" id="IPR051316">
    <property type="entry name" value="Zinc-reg_GTPase_activator"/>
</dbReference>
<keyword evidence="4" id="KW-1185">Reference proteome</keyword>
<dbReference type="Pfam" id="PF07683">
    <property type="entry name" value="CobW_C"/>
    <property type="match status" value="1"/>
</dbReference>
<dbReference type="InterPro" id="IPR003495">
    <property type="entry name" value="CobW/HypB/UreG_nucleotide-bd"/>
</dbReference>
<dbReference type="CDD" id="cd03112">
    <property type="entry name" value="CobW-like"/>
    <property type="match status" value="1"/>
</dbReference>
<dbReference type="Gene3D" id="3.40.50.300">
    <property type="entry name" value="P-loop containing nucleotide triphosphate hydrolases"/>
    <property type="match status" value="1"/>
</dbReference>
<evidence type="ECO:0000259" key="1">
    <source>
        <dbReference type="Pfam" id="PF02492"/>
    </source>
</evidence>